<dbReference type="FunFam" id="1.10.8.350:FF:000001">
    <property type="entry name" value="Lytic murein transglycosylase B"/>
    <property type="match status" value="1"/>
</dbReference>
<reference evidence="4 5" key="1">
    <citation type="journal article" date="2015" name="Genome Announc.">
        <title>Complete Genome Sequence of Methylobacterium aquaticum Strain 22A, Isolated from Racomitrium japonicum Moss.</title>
        <authorList>
            <person name="Tani A."/>
            <person name="Ogura Y."/>
            <person name="Hayashi T."/>
            <person name="Kimbara K."/>
        </authorList>
    </citation>
    <scope>NUCLEOTIDE SEQUENCE [LARGE SCALE GENOMIC DNA]</scope>
    <source>
        <strain evidence="4 5">MA-22A</strain>
        <plasmid evidence="5">Plasmid pMaq22A_1p DNA</plasmid>
    </source>
</reference>
<feature type="domain" description="Transglycosylase SLT" evidence="3">
    <location>
        <begin position="28"/>
        <end position="319"/>
    </location>
</feature>
<dbReference type="EMBL" id="AP014705">
    <property type="protein sequence ID" value="BAQ48721.1"/>
    <property type="molecule type" value="Genomic_DNA"/>
</dbReference>
<protein>
    <submittedName>
        <fullName evidence="4">Lytic transglycosylase</fullName>
    </submittedName>
</protein>
<organism evidence="4 5">
    <name type="scientific">Methylobacterium aquaticum</name>
    <dbReference type="NCBI Taxonomy" id="270351"/>
    <lineage>
        <taxon>Bacteria</taxon>
        <taxon>Pseudomonadati</taxon>
        <taxon>Pseudomonadota</taxon>
        <taxon>Alphaproteobacteria</taxon>
        <taxon>Hyphomicrobiales</taxon>
        <taxon>Methylobacteriaceae</taxon>
        <taxon>Methylobacterium</taxon>
    </lineage>
</organism>
<dbReference type="PATRIC" id="fig|270351.10.peg.5708"/>
<dbReference type="Gene3D" id="1.10.101.10">
    <property type="entry name" value="PGBD-like superfamily/PGBD"/>
    <property type="match status" value="1"/>
</dbReference>
<feature type="signal peptide" evidence="1">
    <location>
        <begin position="1"/>
        <end position="26"/>
    </location>
</feature>
<keyword evidence="1" id="KW-0732">Signal</keyword>
<feature type="chain" id="PRO_5002188988" evidence="1">
    <location>
        <begin position="27"/>
        <end position="399"/>
    </location>
</feature>
<dbReference type="CDD" id="cd13399">
    <property type="entry name" value="Slt35-like"/>
    <property type="match status" value="1"/>
</dbReference>
<keyword evidence="4" id="KW-0614">Plasmid</keyword>
<dbReference type="InterPro" id="IPR002477">
    <property type="entry name" value="Peptidoglycan-bd-like"/>
</dbReference>
<evidence type="ECO:0000259" key="2">
    <source>
        <dbReference type="Pfam" id="PF01471"/>
    </source>
</evidence>
<dbReference type="Gene3D" id="1.10.8.350">
    <property type="entry name" value="Bacterial muramidase"/>
    <property type="match status" value="1"/>
</dbReference>
<accession>A0A0C6F7F3</accession>
<dbReference type="InterPro" id="IPR043426">
    <property type="entry name" value="MltB-like"/>
</dbReference>
<feature type="domain" description="Peptidoglycan binding-like" evidence="2">
    <location>
        <begin position="340"/>
        <end position="395"/>
    </location>
</feature>
<dbReference type="SUPFAM" id="SSF53955">
    <property type="entry name" value="Lysozyme-like"/>
    <property type="match status" value="1"/>
</dbReference>
<dbReference type="NCBIfam" id="TIGR02283">
    <property type="entry name" value="MltB_2"/>
    <property type="match status" value="1"/>
</dbReference>
<dbReference type="Proteomes" id="UP000061432">
    <property type="component" value="Plasmid pMaq22A_1p"/>
</dbReference>
<dbReference type="InterPro" id="IPR031304">
    <property type="entry name" value="SLT_2"/>
</dbReference>
<evidence type="ECO:0000313" key="4">
    <source>
        <dbReference type="EMBL" id="BAQ48721.1"/>
    </source>
</evidence>
<dbReference type="AlphaFoldDB" id="A0A0C6F7F3"/>
<evidence type="ECO:0000256" key="1">
    <source>
        <dbReference type="SAM" id="SignalP"/>
    </source>
</evidence>
<reference evidence="5" key="2">
    <citation type="submission" date="2015-01" db="EMBL/GenBank/DDBJ databases">
        <title>Complete genome sequence of Methylobacterium aquaticum strain 22A.</title>
        <authorList>
            <person name="Tani A."/>
            <person name="Ogura Y."/>
            <person name="Hayashi T."/>
        </authorList>
    </citation>
    <scope>NUCLEOTIDE SEQUENCE [LARGE SCALE GENOMIC DNA]</scope>
    <source>
        <strain evidence="5">MA-22A</strain>
        <plasmid evidence="5">Plasmid pMaq22A_1p DNA</plasmid>
    </source>
</reference>
<evidence type="ECO:0000259" key="3">
    <source>
        <dbReference type="Pfam" id="PF13406"/>
    </source>
</evidence>
<sequence length="399" mass="42341">MTRRATLKAATLLCLAGLGLPQAALADFRSCLAGIGQEAAAAGVSPAAFQAATAGISFDDKVIELSQAQPEFKTPIWDYMAALVDDERVDDGRAAMRQHASALALAESRYGVDRYTIAAVWGVESNFGKNLGKMPLVQSLATLACGGTRRREFFKGELIATLKIIARGDIAPERLTGSWAGAFGQTQFMPTTYHRLAVDLDGDGRRDVVDSVPDAVGSTANFLRVAKWHNGQPWGYEVRLPPGFNVAAAGRKNKKPVGHWASLGVTRLDGRPLSAEGPVGILAPAGAAGPAFLVTKNFDAIYSYNAAESYGLAIAVLSDRLRGKAGVQTAWPTDDPPLSRAERRSLQSALASRGYDVGEPDGKVGAKTRDAIKDVERRLGMPQTGRPGAKVLEALLRGN</sequence>
<dbReference type="InterPro" id="IPR011970">
    <property type="entry name" value="MltB_2"/>
</dbReference>
<dbReference type="InterPro" id="IPR036365">
    <property type="entry name" value="PGBD-like_sf"/>
</dbReference>
<dbReference type="KEGG" id="maqu:Maq22A_1p31990"/>
<dbReference type="InterPro" id="IPR036366">
    <property type="entry name" value="PGBDSf"/>
</dbReference>
<dbReference type="GO" id="GO:0008933">
    <property type="term" value="F:peptidoglycan lytic transglycosylase activity"/>
    <property type="evidence" value="ECO:0007669"/>
    <property type="project" value="TreeGrafter"/>
</dbReference>
<dbReference type="PANTHER" id="PTHR30163:SF10">
    <property type="entry name" value="TRANSGLYCOLASE-RELATED"/>
    <property type="match status" value="1"/>
</dbReference>
<name>A0A0C6F7F3_9HYPH</name>
<gene>
    <name evidence="4" type="primary">mltB</name>
    <name evidence="4" type="ORF">Maq22A_1p31990</name>
</gene>
<proteinExistence type="predicted"/>
<dbReference type="InterPro" id="IPR023346">
    <property type="entry name" value="Lysozyme-like_dom_sf"/>
</dbReference>
<dbReference type="Pfam" id="PF13406">
    <property type="entry name" value="SLT_2"/>
    <property type="match status" value="1"/>
</dbReference>
<dbReference type="Pfam" id="PF01471">
    <property type="entry name" value="PG_binding_1"/>
    <property type="match status" value="1"/>
</dbReference>
<dbReference type="OrthoDB" id="9808544at2"/>
<dbReference type="PANTHER" id="PTHR30163">
    <property type="entry name" value="MEMBRANE-BOUND LYTIC MUREIN TRANSGLYCOSYLASE B"/>
    <property type="match status" value="1"/>
</dbReference>
<geneLocation type="plasmid" evidence="5">
    <name>pMaq22A_1p DNA</name>
</geneLocation>
<dbReference type="Gene3D" id="1.10.530.10">
    <property type="match status" value="1"/>
</dbReference>
<dbReference type="GO" id="GO:0009253">
    <property type="term" value="P:peptidoglycan catabolic process"/>
    <property type="evidence" value="ECO:0007669"/>
    <property type="project" value="TreeGrafter"/>
</dbReference>
<dbReference type="RefSeq" id="WP_060849924.1">
    <property type="nucleotide sequence ID" value="NZ_AP014705.1"/>
</dbReference>
<evidence type="ECO:0000313" key="5">
    <source>
        <dbReference type="Proteomes" id="UP000061432"/>
    </source>
</evidence>
<dbReference type="SUPFAM" id="SSF47090">
    <property type="entry name" value="PGBD-like"/>
    <property type="match status" value="1"/>
</dbReference>